<keyword evidence="2" id="KW-0328">Glycosyltransferase</keyword>
<sequence>MILLTHNGKTIVNVTNLNEENAVIPINEKKISVSLFEVAKLFPNEIIIWCNEAHKDNLNIKGILESFHLQNIMVSYACSEKNYFPEQIGYVEDTSPFIKVNKQVKYPTWIMSSQIGAIYGTALLKFKGQISLNNSFDYVLNSIAKLGIAKGLFCYSNPNLINKKTIDEVNEQSSIVTLFKFVKQHYKYSWIIMLFINYFRHEKKIPLRALINALFYSKVRFQNNFKIETVNFSKIENESPSIDVIIPTIGRKKYLYNVLEDLSKQTLKPQKVIIVEQDPVQNSKTELNYIESKTWPFKIIHKFIHQTGACNARNLALKEVTADYVYLADDDNEFHNDLLHNVINTLETYKLGCITMSYLQKDEKETQNEPIQWYTFGAGSSVLKSEYLKSVAFNMVLEHGYGEDVDFGMQLRNIGVDVIYFPNIKILHLKAPVGGFRTTIEHIWSNDSIQPKPSPTVMFNRLNNTTEHQLLGYQTRLLIEYYKYQNIKNPLRYFKVFLKQWQRSKYWANELKNNNKN</sequence>
<dbReference type="AlphaFoldDB" id="A0A2K9PMV3"/>
<evidence type="ECO:0000256" key="1">
    <source>
        <dbReference type="ARBA" id="ARBA00006739"/>
    </source>
</evidence>
<dbReference type="Proteomes" id="UP000235826">
    <property type="component" value="Chromosome"/>
</dbReference>
<dbReference type="EMBL" id="CP025791">
    <property type="protein sequence ID" value="AUP78168.1"/>
    <property type="molecule type" value="Genomic_DNA"/>
</dbReference>
<dbReference type="RefSeq" id="WP_102754826.1">
    <property type="nucleotide sequence ID" value="NZ_CP025791.1"/>
</dbReference>
<dbReference type="GO" id="GO:0016757">
    <property type="term" value="F:glycosyltransferase activity"/>
    <property type="evidence" value="ECO:0007669"/>
    <property type="project" value="UniProtKB-KW"/>
</dbReference>
<keyword evidence="3 5" id="KW-0808">Transferase</keyword>
<dbReference type="SUPFAM" id="SSF53448">
    <property type="entry name" value="Nucleotide-diphospho-sugar transferases"/>
    <property type="match status" value="1"/>
</dbReference>
<dbReference type="Pfam" id="PF00535">
    <property type="entry name" value="Glycos_transf_2"/>
    <property type="match status" value="1"/>
</dbReference>
<organism evidence="5 6">
    <name type="scientific">Flavivirga eckloniae</name>
    <dbReference type="NCBI Taxonomy" id="1803846"/>
    <lineage>
        <taxon>Bacteria</taxon>
        <taxon>Pseudomonadati</taxon>
        <taxon>Bacteroidota</taxon>
        <taxon>Flavobacteriia</taxon>
        <taxon>Flavobacteriales</taxon>
        <taxon>Flavobacteriaceae</taxon>
        <taxon>Flavivirga</taxon>
    </lineage>
</organism>
<dbReference type="CDD" id="cd00761">
    <property type="entry name" value="Glyco_tranf_GTA_type"/>
    <property type="match status" value="1"/>
</dbReference>
<evidence type="ECO:0000256" key="2">
    <source>
        <dbReference type="ARBA" id="ARBA00022676"/>
    </source>
</evidence>
<dbReference type="InterPro" id="IPR001173">
    <property type="entry name" value="Glyco_trans_2-like"/>
</dbReference>
<name>A0A2K9PMV3_9FLAO</name>
<dbReference type="KEGG" id="fek:C1H87_05340"/>
<reference evidence="5 6" key="1">
    <citation type="submission" date="2018-01" db="EMBL/GenBank/DDBJ databases">
        <title>Complete genome sequence of Flavivirga eckloniae ECD14 isolated from seaweed Ecklonia cava.</title>
        <authorList>
            <person name="Lee J.H."/>
            <person name="Baik K.S."/>
            <person name="Seong C.N."/>
        </authorList>
    </citation>
    <scope>NUCLEOTIDE SEQUENCE [LARGE SCALE GENOMIC DNA]</scope>
    <source>
        <strain evidence="5 6">ECD14</strain>
    </source>
</reference>
<comment type="similarity">
    <text evidence="1">Belongs to the glycosyltransferase 2 family.</text>
</comment>
<dbReference type="PANTHER" id="PTHR43179:SF12">
    <property type="entry name" value="GALACTOFURANOSYLTRANSFERASE GLFT2"/>
    <property type="match status" value="1"/>
</dbReference>
<feature type="domain" description="Glycosyltransferase 2-like" evidence="4">
    <location>
        <begin position="244"/>
        <end position="374"/>
    </location>
</feature>
<keyword evidence="6" id="KW-1185">Reference proteome</keyword>
<dbReference type="OrthoDB" id="1326385at2"/>
<evidence type="ECO:0000259" key="4">
    <source>
        <dbReference type="Pfam" id="PF00535"/>
    </source>
</evidence>
<evidence type="ECO:0000313" key="6">
    <source>
        <dbReference type="Proteomes" id="UP000235826"/>
    </source>
</evidence>
<evidence type="ECO:0000256" key="3">
    <source>
        <dbReference type="ARBA" id="ARBA00022679"/>
    </source>
</evidence>
<accession>A0A2K9PMV3</accession>
<dbReference type="PANTHER" id="PTHR43179">
    <property type="entry name" value="RHAMNOSYLTRANSFERASE WBBL"/>
    <property type="match status" value="1"/>
</dbReference>
<protein>
    <submittedName>
        <fullName evidence="5">Glycosyltransferase family 2 protein</fullName>
    </submittedName>
</protein>
<evidence type="ECO:0000313" key="5">
    <source>
        <dbReference type="EMBL" id="AUP78168.1"/>
    </source>
</evidence>
<gene>
    <name evidence="5" type="ORF">C1H87_05340</name>
</gene>
<proteinExistence type="inferred from homology"/>
<dbReference type="InterPro" id="IPR029044">
    <property type="entry name" value="Nucleotide-diphossugar_trans"/>
</dbReference>
<dbReference type="Gene3D" id="3.90.550.10">
    <property type="entry name" value="Spore Coat Polysaccharide Biosynthesis Protein SpsA, Chain A"/>
    <property type="match status" value="1"/>
</dbReference>